<organism evidence="3">
    <name type="scientific">Caenorhabditis remanei</name>
    <name type="common">Caenorhabditis vulgaris</name>
    <dbReference type="NCBI Taxonomy" id="31234"/>
    <lineage>
        <taxon>Eukaryota</taxon>
        <taxon>Metazoa</taxon>
        <taxon>Ecdysozoa</taxon>
        <taxon>Nematoda</taxon>
        <taxon>Chromadorea</taxon>
        <taxon>Rhabditida</taxon>
        <taxon>Rhabditina</taxon>
        <taxon>Rhabditomorpha</taxon>
        <taxon>Rhabditoidea</taxon>
        <taxon>Rhabditidae</taxon>
        <taxon>Peloderinae</taxon>
        <taxon>Caenorhabditis</taxon>
    </lineage>
</organism>
<dbReference type="HOGENOM" id="CLU_152764_0_0_1"/>
<keyword evidence="1" id="KW-0175">Coiled coil</keyword>
<proteinExistence type="predicted"/>
<evidence type="ECO:0000256" key="1">
    <source>
        <dbReference type="SAM" id="Coils"/>
    </source>
</evidence>
<gene>
    <name evidence="2" type="ORF">CRE_08537</name>
</gene>
<evidence type="ECO:0000313" key="3">
    <source>
        <dbReference type="Proteomes" id="UP000008281"/>
    </source>
</evidence>
<keyword evidence="3" id="KW-1185">Reference proteome</keyword>
<sequence length="147" mass="18295">MDVEDIFQHLKESGCIRELVAELREQRESDRRAARRAVRKERQEIKRRIRSQKKKWEMVQEELQIARKRKMRSQRKTRKLYRRKMKKAKDRHWLKFRELKYKFVFCTRVIMRPPILCVSPDINRVRSLLVTFETSFKARNKKRKYSK</sequence>
<dbReference type="EMBL" id="DS268583">
    <property type="protein sequence ID" value="EFO91863.1"/>
    <property type="molecule type" value="Genomic_DNA"/>
</dbReference>
<feature type="coiled-coil region" evidence="1">
    <location>
        <begin position="20"/>
        <end position="91"/>
    </location>
</feature>
<protein>
    <submittedName>
        <fullName evidence="2">Uncharacterized protein</fullName>
    </submittedName>
</protein>
<accession>E3NB97</accession>
<reference evidence="2" key="1">
    <citation type="submission" date="2007-07" db="EMBL/GenBank/DDBJ databases">
        <title>PCAP assembly of the Caenorhabditis remanei genome.</title>
        <authorList>
            <consortium name="The Caenorhabditis remanei Sequencing Consortium"/>
            <person name="Wilson R.K."/>
        </authorList>
    </citation>
    <scope>NUCLEOTIDE SEQUENCE [LARGE SCALE GENOMIC DNA]</scope>
    <source>
        <strain evidence="2">PB4641</strain>
    </source>
</reference>
<name>E3NB97_CAERE</name>
<dbReference type="Proteomes" id="UP000008281">
    <property type="component" value="Unassembled WGS sequence"/>
</dbReference>
<evidence type="ECO:0000313" key="2">
    <source>
        <dbReference type="EMBL" id="EFO91863.1"/>
    </source>
</evidence>
<dbReference type="InParanoid" id="E3NB97"/>
<dbReference type="AlphaFoldDB" id="E3NB97"/>